<dbReference type="SUPFAM" id="SSF69118">
    <property type="entry name" value="AhpD-like"/>
    <property type="match status" value="1"/>
</dbReference>
<dbReference type="InterPro" id="IPR029032">
    <property type="entry name" value="AhpD-like"/>
</dbReference>
<reference evidence="2" key="1">
    <citation type="journal article" date="2019" name="Int. J. Syst. Evol. Microbiol.">
        <title>The Global Catalogue of Microorganisms (GCM) 10K type strain sequencing project: providing services to taxonomists for standard genome sequencing and annotation.</title>
        <authorList>
            <consortium name="The Broad Institute Genomics Platform"/>
            <consortium name="The Broad Institute Genome Sequencing Center for Infectious Disease"/>
            <person name="Wu L."/>
            <person name="Ma J."/>
        </authorList>
    </citation>
    <scope>NUCLEOTIDE SEQUENCE [LARGE SCALE GENOMIC DNA]</scope>
    <source>
        <strain evidence="2">JCM 3338</strain>
    </source>
</reference>
<dbReference type="EMBL" id="JBHUHP010000011">
    <property type="protein sequence ID" value="MFD2092536.1"/>
    <property type="molecule type" value="Genomic_DNA"/>
</dbReference>
<organism evidence="1 2">
    <name type="scientific">Blastococcus deserti</name>
    <dbReference type="NCBI Taxonomy" id="2259033"/>
    <lineage>
        <taxon>Bacteria</taxon>
        <taxon>Bacillati</taxon>
        <taxon>Actinomycetota</taxon>
        <taxon>Actinomycetes</taxon>
        <taxon>Geodermatophilales</taxon>
        <taxon>Geodermatophilaceae</taxon>
        <taxon>Blastococcus</taxon>
    </lineage>
</organism>
<evidence type="ECO:0000313" key="2">
    <source>
        <dbReference type="Proteomes" id="UP001597402"/>
    </source>
</evidence>
<keyword evidence="2" id="KW-1185">Reference proteome</keyword>
<dbReference type="PANTHER" id="PTHR35446:SF2">
    <property type="entry name" value="CARBOXYMUCONOLACTONE DECARBOXYLASE-LIKE DOMAIN-CONTAINING PROTEIN"/>
    <property type="match status" value="1"/>
</dbReference>
<accession>A0ABW4XAT0</accession>
<gene>
    <name evidence="1" type="ORF">ACFSHS_13240</name>
</gene>
<evidence type="ECO:0000313" key="1">
    <source>
        <dbReference type="EMBL" id="MFD2092536.1"/>
    </source>
</evidence>
<name>A0ABW4XAT0_9ACTN</name>
<dbReference type="Gene3D" id="1.20.1290.10">
    <property type="entry name" value="AhpD-like"/>
    <property type="match status" value="1"/>
</dbReference>
<comment type="caution">
    <text evidence="1">The sequence shown here is derived from an EMBL/GenBank/DDBJ whole genome shotgun (WGS) entry which is preliminary data.</text>
</comment>
<protein>
    <submittedName>
        <fullName evidence="1">Carboxymuconolactone decarboxylase family protein</fullName>
    </submittedName>
</protein>
<dbReference type="RefSeq" id="WP_376876625.1">
    <property type="nucleotide sequence ID" value="NZ_JBHUHP010000011.1"/>
</dbReference>
<sequence length="206" mass="21707">MDADRTAPDVGFLRPAAPSPGAQRLFAGDRAEVGHVMNLSHAWAHLPDAHEALFRLLGEAADAAGVSFRQRGVLVAAAAAALRDPHCALAWGTRLAGETDPETAAAVLEGDDTPLDPTDRALARWARKLVHDPNATDPGDVQALRDAGFDDARIAALTLYIALRIAFSTVNEALGARPDRELFDRAPAAVRGAVTFGRPVAGRPEA</sequence>
<dbReference type="Proteomes" id="UP001597402">
    <property type="component" value="Unassembled WGS sequence"/>
</dbReference>
<dbReference type="PANTHER" id="PTHR35446">
    <property type="entry name" value="SI:CH211-175M2.5"/>
    <property type="match status" value="1"/>
</dbReference>
<proteinExistence type="predicted"/>